<dbReference type="FunFam" id="2.60.40.60:FF:000024">
    <property type="entry name" value="FAT atypical cadherin 3"/>
    <property type="match status" value="1"/>
</dbReference>
<feature type="domain" description="Cadherin" evidence="15">
    <location>
        <begin position="213"/>
        <end position="315"/>
    </location>
</feature>
<comment type="caution">
    <text evidence="16">The sequence shown here is derived from an EMBL/GenBank/DDBJ whole genome shotgun (WGS) entry which is preliminary data.</text>
</comment>
<protein>
    <submittedName>
        <fullName evidence="16">Protein dachsous</fullName>
    </submittedName>
</protein>
<reference evidence="17" key="1">
    <citation type="journal article" date="2017" name="bioRxiv">
        <title>Comparative analysis of the genomes of Stylophora pistillata and Acropora digitifera provides evidence for extensive differences between species of corals.</title>
        <authorList>
            <person name="Voolstra C.R."/>
            <person name="Li Y."/>
            <person name="Liew Y.J."/>
            <person name="Baumgarten S."/>
            <person name="Zoccola D."/>
            <person name="Flot J.-F."/>
            <person name="Tambutte S."/>
            <person name="Allemand D."/>
            <person name="Aranda M."/>
        </authorList>
    </citation>
    <scope>NUCLEOTIDE SEQUENCE [LARGE SCALE GENOMIC DNA]</scope>
</reference>
<feature type="domain" description="Cadherin" evidence="15">
    <location>
        <begin position="108"/>
        <end position="212"/>
    </location>
</feature>
<evidence type="ECO:0000256" key="11">
    <source>
        <dbReference type="ARBA" id="ARBA00023180"/>
    </source>
</evidence>
<keyword evidence="7" id="KW-0130">Cell adhesion</keyword>
<keyword evidence="3 14" id="KW-0812">Transmembrane</keyword>
<dbReference type="PANTHER" id="PTHR24027">
    <property type="entry name" value="CADHERIN-23"/>
    <property type="match status" value="1"/>
</dbReference>
<sequence length="1574" mass="175375">MYRLSWLNFQINFIFVTINEEKQPGSFVARARADPDPVRYELSADAGNLFAIDNTTGIITIERRFDREAENYTQDTFMVYAFDDAGNKASAQVWFWIQDINDNSPRFPSQHYNITVKETCDVDQQIFSATALDDDFGENAEILYEIADGNEDGMFKIKDAYHCDVLLVKALDFELRSSYKLNITASNYHESFSNWTILSITVGDEDDLPAKFSSFEYRGFVREDRSVGTSIIQVTAADQDKLNDPVTYKMVESTNNHSLFVINVSTGVISLNGTLDREDVSEYKLRVLAYSTYHLPDHATIDIQIGDANDNLPVFSAKHYSFSIQENAGIGAIVGEVKASDADQGINAAFSYVSPNDGTPFAFVANTGVLVVNGSLNREKQDRYTFLVFVKEFQTVEKYSSNTTVIVTVEDRNDNSPRFLKPFYEIAIQEELPSGTNVLQILANDSDSSFNALIVYSLVPDLNYHYLDFVINPINGSITTTKPLDRENISIYYLTVTAENSALNTQTRSSTVPVKINVEDINDNFPLFGQAFYTVTVTDSAAVNTTFLTVQATDKDLDKNAAIEYLFLKGNSGTVFSIDQESGSLSVAKELDREKVEVYHLIVQAKDGGNKSTAVNVTVLVGDVNDNSPQFTSLDGHQFSVIEETSGLTVGNIKANDSDIGRNAQIIYSLMNTPSSKSFRINSSTGEIFTSKALDYEVSRSHILVVQAEDQGLPQSRRTAVQVSINVIDINDNAPKFFNVQPDVKELKNLLACIAYNTTESTVFRVQDLTPANTEIGRVTAFDRDSSVNSKISYHIEGNGSKVFSIENHTGIIYAKQQLKRVENQIYNLTIIAENSLASPKLWSTMKVQVIVYGLSRKTPQFTASEYHAEISEAATVGTPVIQINITNNVQATAYFVFKVLHDQSSAGSRKFTIEPERGLITTQGELDREITANYSLMVEAKLLNPDPVLQVVSSAVPVFINISDEDDNKPRFLQRSYRFSSGELSRVGDLVGQVKAVDIDGEHQSDVFYEIASGNEKGLFNISEYHGTVYVKQGLGNEAASSVQLLIRALNSPVGLGNRKRRDGAVAFDEVSATIEIQDENNNPPAFIQSQFIGGFYEGEATRNTNVVTIQASDKDFGAYGSVRYSIVHEETPGLFLLDNTTGDVVLSNLSDQVTGKLLYVLTVSAVDNQGKVPSNRANENASVLIFVLSDSKKLSLELGVPSVFVREKRSEIKSMLRNLTGGTVMMKNITGTEDGSTLIYFHAIDNHSLSLLTRDEFMSRLRNKTDLINDVFRKWNIRVPLVGTADASRDSREEFSILIAVMLLLSGCIGVGAIISILIARKKRKRQKRAYKTTGESPYPLTTPWYRDNTKYTVQKVPTNQGEFSLLRTPLRSSGSYKVRNQQRKRFKEQRRGAVSLNHYEFAPNHHSNSSEIDGSHDVVDNFARDTSTIVENMASHGNEGFDRSQGHERSEEKPMERQMVCELGEDTPCQLRRATNTVRRVRFDLRGTEDRKGEKRTARKNFPDIVVISEEADGSYQLDEHEMKRFCDNEEANDEDDKGKNPIDVGSMFENTRRSASVAAINDDEGTVVEI</sequence>
<dbReference type="GO" id="GO:0016477">
    <property type="term" value="P:cell migration"/>
    <property type="evidence" value="ECO:0007669"/>
    <property type="project" value="TreeGrafter"/>
</dbReference>
<keyword evidence="10" id="KW-1015">Disulfide bond</keyword>
<dbReference type="EMBL" id="LSMT01000974">
    <property type="protein sequence ID" value="PFX13453.1"/>
    <property type="molecule type" value="Genomic_DNA"/>
</dbReference>
<evidence type="ECO:0000313" key="16">
    <source>
        <dbReference type="EMBL" id="PFX13453.1"/>
    </source>
</evidence>
<dbReference type="InterPro" id="IPR015919">
    <property type="entry name" value="Cadherin-like_sf"/>
</dbReference>
<keyword evidence="5" id="KW-0677">Repeat</keyword>
<feature type="transmembrane region" description="Helical" evidence="14">
    <location>
        <begin position="1297"/>
        <end position="1322"/>
    </location>
</feature>
<dbReference type="InterPro" id="IPR002126">
    <property type="entry name" value="Cadherin-like_dom"/>
</dbReference>
<feature type="domain" description="Cadherin" evidence="15">
    <location>
        <begin position="529"/>
        <end position="631"/>
    </location>
</feature>
<dbReference type="PROSITE" id="PS00232">
    <property type="entry name" value="CADHERIN_1"/>
    <property type="match status" value="4"/>
</dbReference>
<keyword evidence="9 14" id="KW-0472">Membrane</keyword>
<feature type="domain" description="Cadherin" evidence="15">
    <location>
        <begin position="16"/>
        <end position="107"/>
    </location>
</feature>
<keyword evidence="4" id="KW-0732">Signal</keyword>
<name>A0A2B4R9G9_STYPI</name>
<dbReference type="SMART" id="SM00112">
    <property type="entry name" value="CA"/>
    <property type="match status" value="11"/>
</dbReference>
<dbReference type="GO" id="GO:0008013">
    <property type="term" value="F:beta-catenin binding"/>
    <property type="evidence" value="ECO:0007669"/>
    <property type="project" value="TreeGrafter"/>
</dbReference>
<proteinExistence type="predicted"/>
<feature type="domain" description="Cadherin" evidence="15">
    <location>
        <begin position="974"/>
        <end position="1088"/>
    </location>
</feature>
<keyword evidence="17" id="KW-1185">Reference proteome</keyword>
<dbReference type="PROSITE" id="PS50268">
    <property type="entry name" value="CADHERIN_2"/>
    <property type="match status" value="11"/>
</dbReference>
<comment type="subcellular location">
    <subcellularLocation>
        <location evidence="1">Membrane</location>
        <topology evidence="1">Single-pass membrane protein</topology>
    </subcellularLocation>
</comment>
<dbReference type="PANTHER" id="PTHR24027:SF438">
    <property type="entry name" value="CADHERIN 23"/>
    <property type="match status" value="1"/>
</dbReference>
<dbReference type="FunFam" id="2.60.40.60:FF:000092">
    <property type="entry name" value="Protocadherin 8"/>
    <property type="match status" value="1"/>
</dbReference>
<dbReference type="CDD" id="cd11304">
    <property type="entry name" value="Cadherin_repeat"/>
    <property type="match status" value="11"/>
</dbReference>
<evidence type="ECO:0000256" key="1">
    <source>
        <dbReference type="ARBA" id="ARBA00004167"/>
    </source>
</evidence>
<feature type="domain" description="Cadherin" evidence="15">
    <location>
        <begin position="1105"/>
        <end position="1205"/>
    </location>
</feature>
<keyword evidence="6 12" id="KW-0106">Calcium</keyword>
<dbReference type="FunFam" id="2.60.40.60:FF:000266">
    <property type="entry name" value="Cadherin 23"/>
    <property type="match status" value="1"/>
</dbReference>
<dbReference type="InterPro" id="IPR039808">
    <property type="entry name" value="Cadherin"/>
</dbReference>
<evidence type="ECO:0000313" key="17">
    <source>
        <dbReference type="Proteomes" id="UP000225706"/>
    </source>
</evidence>
<dbReference type="Proteomes" id="UP000225706">
    <property type="component" value="Unassembled WGS sequence"/>
</dbReference>
<dbReference type="Gene3D" id="2.60.40.60">
    <property type="entry name" value="Cadherins"/>
    <property type="match status" value="11"/>
</dbReference>
<dbReference type="PRINTS" id="PR00205">
    <property type="entry name" value="CADHERIN"/>
</dbReference>
<accession>A0A2B4R9G9</accession>
<feature type="compositionally biased region" description="Basic and acidic residues" evidence="13">
    <location>
        <begin position="1442"/>
        <end position="1458"/>
    </location>
</feature>
<evidence type="ECO:0000256" key="13">
    <source>
        <dbReference type="SAM" id="MobiDB-lite"/>
    </source>
</evidence>
<evidence type="ECO:0000256" key="10">
    <source>
        <dbReference type="ARBA" id="ARBA00023157"/>
    </source>
</evidence>
<feature type="domain" description="Cadherin" evidence="15">
    <location>
        <begin position="758"/>
        <end position="862"/>
    </location>
</feature>
<dbReference type="GO" id="GO:0007156">
    <property type="term" value="P:homophilic cell adhesion via plasma membrane adhesion molecules"/>
    <property type="evidence" value="ECO:0007669"/>
    <property type="project" value="InterPro"/>
</dbReference>
<evidence type="ECO:0000256" key="14">
    <source>
        <dbReference type="SAM" id="Phobius"/>
    </source>
</evidence>
<evidence type="ECO:0000256" key="7">
    <source>
        <dbReference type="ARBA" id="ARBA00022889"/>
    </source>
</evidence>
<gene>
    <name evidence="16" type="primary">ds</name>
    <name evidence="16" type="ORF">AWC38_SpisGene22460</name>
</gene>
<keyword evidence="8 14" id="KW-1133">Transmembrane helix</keyword>
<evidence type="ECO:0000256" key="5">
    <source>
        <dbReference type="ARBA" id="ARBA00022737"/>
    </source>
</evidence>
<feature type="domain" description="Cadherin" evidence="15">
    <location>
        <begin position="863"/>
        <end position="973"/>
    </location>
</feature>
<dbReference type="GO" id="GO:0045296">
    <property type="term" value="F:cadherin binding"/>
    <property type="evidence" value="ECO:0007669"/>
    <property type="project" value="TreeGrafter"/>
</dbReference>
<dbReference type="Pfam" id="PF00028">
    <property type="entry name" value="Cadherin"/>
    <property type="match status" value="10"/>
</dbReference>
<evidence type="ECO:0000256" key="6">
    <source>
        <dbReference type="ARBA" id="ARBA00022837"/>
    </source>
</evidence>
<organism evidence="16 17">
    <name type="scientific">Stylophora pistillata</name>
    <name type="common">Smooth cauliflower coral</name>
    <dbReference type="NCBI Taxonomy" id="50429"/>
    <lineage>
        <taxon>Eukaryota</taxon>
        <taxon>Metazoa</taxon>
        <taxon>Cnidaria</taxon>
        <taxon>Anthozoa</taxon>
        <taxon>Hexacorallia</taxon>
        <taxon>Scleractinia</taxon>
        <taxon>Astrocoeniina</taxon>
        <taxon>Pocilloporidae</taxon>
        <taxon>Stylophora</taxon>
    </lineage>
</organism>
<dbReference type="SUPFAM" id="SSF49313">
    <property type="entry name" value="Cadherin-like"/>
    <property type="match status" value="11"/>
</dbReference>
<dbReference type="OrthoDB" id="6252479at2759"/>
<dbReference type="GO" id="GO:0016342">
    <property type="term" value="C:catenin complex"/>
    <property type="evidence" value="ECO:0007669"/>
    <property type="project" value="TreeGrafter"/>
</dbReference>
<evidence type="ECO:0000256" key="9">
    <source>
        <dbReference type="ARBA" id="ARBA00023136"/>
    </source>
</evidence>
<evidence type="ECO:0000256" key="8">
    <source>
        <dbReference type="ARBA" id="ARBA00022989"/>
    </source>
</evidence>
<dbReference type="STRING" id="50429.A0A2B4R9G9"/>
<evidence type="ECO:0000256" key="2">
    <source>
        <dbReference type="ARBA" id="ARBA00022536"/>
    </source>
</evidence>
<feature type="domain" description="Cadherin" evidence="15">
    <location>
        <begin position="420"/>
        <end position="528"/>
    </location>
</feature>
<feature type="region of interest" description="Disordered" evidence="13">
    <location>
        <begin position="1439"/>
        <end position="1458"/>
    </location>
</feature>
<feature type="domain" description="Cadherin" evidence="15">
    <location>
        <begin position="316"/>
        <end position="419"/>
    </location>
</feature>
<feature type="domain" description="Cadherin" evidence="15">
    <location>
        <begin position="647"/>
        <end position="737"/>
    </location>
</feature>
<evidence type="ECO:0000256" key="4">
    <source>
        <dbReference type="ARBA" id="ARBA00022729"/>
    </source>
</evidence>
<evidence type="ECO:0000256" key="3">
    <source>
        <dbReference type="ARBA" id="ARBA00022692"/>
    </source>
</evidence>
<evidence type="ECO:0000259" key="15">
    <source>
        <dbReference type="PROSITE" id="PS50268"/>
    </source>
</evidence>
<keyword evidence="2" id="KW-0245">EGF-like domain</keyword>
<dbReference type="InterPro" id="IPR020894">
    <property type="entry name" value="Cadherin_CS"/>
</dbReference>
<dbReference type="FunFam" id="2.60.40.60:FF:000020">
    <property type="entry name" value="Dachsous cadherin-related 1b"/>
    <property type="match status" value="2"/>
</dbReference>
<keyword evidence="11" id="KW-0325">Glycoprotein</keyword>
<evidence type="ECO:0000256" key="12">
    <source>
        <dbReference type="PROSITE-ProRule" id="PRU00043"/>
    </source>
</evidence>
<dbReference type="GO" id="GO:0005509">
    <property type="term" value="F:calcium ion binding"/>
    <property type="evidence" value="ECO:0007669"/>
    <property type="project" value="UniProtKB-UniRule"/>
</dbReference>